<evidence type="ECO:0000259" key="9">
    <source>
        <dbReference type="PROSITE" id="PS51747"/>
    </source>
</evidence>
<feature type="domain" description="CMP/dCMP-type deaminase" evidence="9">
    <location>
        <begin position="23"/>
        <end position="154"/>
    </location>
</feature>
<feature type="region of interest" description="Disordered" evidence="8">
    <location>
        <begin position="325"/>
        <end position="348"/>
    </location>
</feature>
<dbReference type="PROSITE" id="PS00903">
    <property type="entry name" value="CYT_DCMP_DEAMINASES_1"/>
    <property type="match status" value="1"/>
</dbReference>
<evidence type="ECO:0000256" key="3">
    <source>
        <dbReference type="ARBA" id="ARBA00011738"/>
    </source>
</evidence>
<dbReference type="PIRSF" id="PIRSF006334">
    <property type="entry name" value="Cdd_plus_pseudo"/>
    <property type="match status" value="1"/>
</dbReference>
<proteinExistence type="inferred from homology"/>
<comment type="subunit">
    <text evidence="3">Homodimer.</text>
</comment>
<keyword evidence="11" id="KW-1185">Reference proteome</keyword>
<dbReference type="EMBL" id="JAFEMO010000004">
    <property type="protein sequence ID" value="KAH7572152.1"/>
    <property type="molecule type" value="Genomic_DNA"/>
</dbReference>
<dbReference type="SUPFAM" id="SSF53927">
    <property type="entry name" value="Cytidine deaminase-like"/>
    <property type="match status" value="2"/>
</dbReference>
<dbReference type="InterPro" id="IPR016193">
    <property type="entry name" value="Cytidine_deaminase-like"/>
</dbReference>
<gene>
    <name evidence="10" type="ORF">JRO89_XS04G0211800</name>
</gene>
<keyword evidence="7" id="KW-0862">Zinc</keyword>
<dbReference type="Gene3D" id="3.40.140.10">
    <property type="entry name" value="Cytidine Deaminase, domain 2"/>
    <property type="match status" value="2"/>
</dbReference>
<name>A0ABQ8I6A9_9ROSI</name>
<evidence type="ECO:0000313" key="11">
    <source>
        <dbReference type="Proteomes" id="UP000827721"/>
    </source>
</evidence>
<evidence type="ECO:0000313" key="10">
    <source>
        <dbReference type="EMBL" id="KAH7572152.1"/>
    </source>
</evidence>
<evidence type="ECO:0000256" key="5">
    <source>
        <dbReference type="ARBA" id="ARBA00022723"/>
    </source>
</evidence>
<comment type="similarity">
    <text evidence="2">Belongs to the cytidine and deoxycytidylate deaminase family.</text>
</comment>
<dbReference type="NCBIfam" id="NF006537">
    <property type="entry name" value="PRK09027.1"/>
    <property type="match status" value="1"/>
</dbReference>
<dbReference type="CDD" id="cd01283">
    <property type="entry name" value="cytidine_deaminase"/>
    <property type="match status" value="2"/>
</dbReference>
<dbReference type="InterPro" id="IPR002125">
    <property type="entry name" value="CMP_dCMP_dom"/>
</dbReference>
<accession>A0ABQ8I6A9</accession>
<evidence type="ECO:0000256" key="1">
    <source>
        <dbReference type="ARBA" id="ARBA00001947"/>
    </source>
</evidence>
<reference evidence="10 11" key="1">
    <citation type="submission" date="2021-02" db="EMBL/GenBank/DDBJ databases">
        <title>Plant Genome Project.</title>
        <authorList>
            <person name="Zhang R.-G."/>
        </authorList>
    </citation>
    <scope>NUCLEOTIDE SEQUENCE [LARGE SCALE GENOMIC DNA]</scope>
    <source>
        <tissue evidence="10">Leaves</tissue>
    </source>
</reference>
<dbReference type="InterPro" id="IPR050202">
    <property type="entry name" value="Cyt/Deoxycyt_deaminase"/>
</dbReference>
<evidence type="ECO:0000256" key="6">
    <source>
        <dbReference type="ARBA" id="ARBA00022801"/>
    </source>
</evidence>
<comment type="caution">
    <text evidence="10">The sequence shown here is derived from an EMBL/GenBank/DDBJ whole genome shotgun (WGS) entry which is preliminary data.</text>
</comment>
<dbReference type="InterPro" id="IPR013171">
    <property type="entry name" value="Cyd/dCyd_deaminase_Zn-bd"/>
</dbReference>
<sequence>MDPSRFVIEAAEAESMAQKAGLTVPQLLPTLVKSAQALARTPISKFHVGAIGLGSSGRIFMGANMEFPGVPLNQSIHAEQFLITNLVLNAEPHLRYFAVSDAPCGHCRQFLQEIRNASDIKLSITPPENTKDDCDCEPNYLPLSYYLPDRFGPETLLEKDVPLLLETHHNGLLFNSNHQSISNGQISEKLKYAALGVANKSHAPYSKCPSGVALMDCEGKLYTGSYMESAAYNPSLGPLQAALVAYVAGGGSGGYEKIVAAVLVEMEGAAVIQQHSTRLLLEAISPNSNFISKLEQSTVLMFCSSRDENMVRIWHNFIKSMLSRQNTRRRNQGRQDEVWDQMGGATKL</sequence>
<dbReference type="EC" id="3.5.4.5" evidence="4"/>
<comment type="cofactor">
    <cofactor evidence="1">
        <name>Zn(2+)</name>
        <dbReference type="ChEBI" id="CHEBI:29105"/>
    </cofactor>
</comment>
<protein>
    <recommendedName>
        <fullName evidence="4">cytidine deaminase</fullName>
        <ecNumber evidence="4">3.5.4.5</ecNumber>
    </recommendedName>
</protein>
<dbReference type="PANTHER" id="PTHR11644">
    <property type="entry name" value="CYTIDINE DEAMINASE"/>
    <property type="match status" value="1"/>
</dbReference>
<dbReference type="NCBIfam" id="TIGR01355">
    <property type="entry name" value="cyt_deam_dimer"/>
    <property type="match status" value="1"/>
</dbReference>
<dbReference type="InterPro" id="IPR006263">
    <property type="entry name" value="Cyt_deam_dimer"/>
</dbReference>
<evidence type="ECO:0000256" key="4">
    <source>
        <dbReference type="ARBA" id="ARBA00012783"/>
    </source>
</evidence>
<keyword evidence="6" id="KW-0378">Hydrolase</keyword>
<dbReference type="InterPro" id="IPR016192">
    <property type="entry name" value="APOBEC/CMP_deaminase_Zn-bd"/>
</dbReference>
<organism evidence="10 11">
    <name type="scientific">Xanthoceras sorbifolium</name>
    <dbReference type="NCBI Taxonomy" id="99658"/>
    <lineage>
        <taxon>Eukaryota</taxon>
        <taxon>Viridiplantae</taxon>
        <taxon>Streptophyta</taxon>
        <taxon>Embryophyta</taxon>
        <taxon>Tracheophyta</taxon>
        <taxon>Spermatophyta</taxon>
        <taxon>Magnoliopsida</taxon>
        <taxon>eudicotyledons</taxon>
        <taxon>Gunneridae</taxon>
        <taxon>Pentapetalae</taxon>
        <taxon>rosids</taxon>
        <taxon>malvids</taxon>
        <taxon>Sapindales</taxon>
        <taxon>Sapindaceae</taxon>
        <taxon>Xanthoceroideae</taxon>
        <taxon>Xanthoceras</taxon>
    </lineage>
</organism>
<dbReference type="Pfam" id="PF08211">
    <property type="entry name" value="dCMP_cyt_deam_2"/>
    <property type="match status" value="1"/>
</dbReference>
<dbReference type="PANTHER" id="PTHR11644:SF2">
    <property type="entry name" value="CYTIDINE DEAMINASE"/>
    <property type="match status" value="1"/>
</dbReference>
<dbReference type="PROSITE" id="PS51747">
    <property type="entry name" value="CYT_DCMP_DEAMINASES_2"/>
    <property type="match status" value="2"/>
</dbReference>
<evidence type="ECO:0000256" key="8">
    <source>
        <dbReference type="SAM" id="MobiDB-lite"/>
    </source>
</evidence>
<keyword evidence="5" id="KW-0479">Metal-binding</keyword>
<feature type="domain" description="CMP/dCMP-type deaminase" evidence="9">
    <location>
        <begin position="185"/>
        <end position="307"/>
    </location>
</feature>
<dbReference type="Pfam" id="PF00383">
    <property type="entry name" value="dCMP_cyt_deam_1"/>
    <property type="match status" value="1"/>
</dbReference>
<evidence type="ECO:0000256" key="2">
    <source>
        <dbReference type="ARBA" id="ARBA00006576"/>
    </source>
</evidence>
<dbReference type="Proteomes" id="UP000827721">
    <property type="component" value="Unassembled WGS sequence"/>
</dbReference>
<evidence type="ECO:0000256" key="7">
    <source>
        <dbReference type="ARBA" id="ARBA00022833"/>
    </source>
</evidence>